<evidence type="ECO:0000256" key="8">
    <source>
        <dbReference type="SAM" id="MobiDB-lite"/>
    </source>
</evidence>
<evidence type="ECO:0000256" key="7">
    <source>
        <dbReference type="ARBA" id="ARBA00022918"/>
    </source>
</evidence>
<comment type="caution">
    <text evidence="12">The sequence shown here is derived from an EMBL/GenBank/DDBJ whole genome shotgun (WGS) entry which is preliminary data.</text>
</comment>
<keyword evidence="2" id="KW-0808">Transferase</keyword>
<keyword evidence="4" id="KW-0540">Nuclease</keyword>
<dbReference type="CDD" id="cd09274">
    <property type="entry name" value="RNase_HI_RT_Ty3"/>
    <property type="match status" value="1"/>
</dbReference>
<dbReference type="InterPro" id="IPR001969">
    <property type="entry name" value="Aspartic_peptidase_AS"/>
</dbReference>
<keyword evidence="7" id="KW-0695">RNA-directed DNA polymerase</keyword>
<dbReference type="InterPro" id="IPR043502">
    <property type="entry name" value="DNA/RNA_pol_sf"/>
</dbReference>
<keyword evidence="5" id="KW-0255">Endonuclease</keyword>
<evidence type="ECO:0000259" key="9">
    <source>
        <dbReference type="Pfam" id="PF00078"/>
    </source>
</evidence>
<evidence type="ECO:0000256" key="2">
    <source>
        <dbReference type="ARBA" id="ARBA00022679"/>
    </source>
</evidence>
<feature type="compositionally biased region" description="Basic and acidic residues" evidence="8">
    <location>
        <begin position="8"/>
        <end position="20"/>
    </location>
</feature>
<dbReference type="InterPro" id="IPR021109">
    <property type="entry name" value="Peptidase_aspartic_dom_sf"/>
</dbReference>
<feature type="compositionally biased region" description="Polar residues" evidence="8">
    <location>
        <begin position="100"/>
        <end position="124"/>
    </location>
</feature>
<dbReference type="EC" id="2.7.7.49" evidence="1"/>
<dbReference type="Pfam" id="PF17917">
    <property type="entry name" value="RT_RNaseH"/>
    <property type="match status" value="1"/>
</dbReference>
<feature type="domain" description="Reverse transcriptase" evidence="9">
    <location>
        <begin position="351"/>
        <end position="400"/>
    </location>
</feature>
<evidence type="ECO:0000256" key="3">
    <source>
        <dbReference type="ARBA" id="ARBA00022695"/>
    </source>
</evidence>
<dbReference type="Pfam" id="PF00078">
    <property type="entry name" value="RVT_1"/>
    <property type="match status" value="1"/>
</dbReference>
<dbReference type="SUPFAM" id="SSF56672">
    <property type="entry name" value="DNA/RNA polymerases"/>
    <property type="match status" value="1"/>
</dbReference>
<dbReference type="Gene3D" id="3.30.70.270">
    <property type="match status" value="2"/>
</dbReference>
<proteinExistence type="predicted"/>
<protein>
    <recommendedName>
        <fullName evidence="1">RNA-directed DNA polymerase</fullName>
        <ecNumber evidence="1">2.7.7.49</ecNumber>
    </recommendedName>
</protein>
<dbReference type="Proteomes" id="UP001159363">
    <property type="component" value="Chromosome 9"/>
</dbReference>
<feature type="region of interest" description="Disordered" evidence="8">
    <location>
        <begin position="1"/>
        <end position="124"/>
    </location>
</feature>
<dbReference type="PANTHER" id="PTHR37984">
    <property type="entry name" value="PROTEIN CBG26694"/>
    <property type="match status" value="1"/>
</dbReference>
<dbReference type="InterPro" id="IPR043128">
    <property type="entry name" value="Rev_trsase/Diguanyl_cyclase"/>
</dbReference>
<dbReference type="PANTHER" id="PTHR37984:SF5">
    <property type="entry name" value="PROTEIN NYNRIN-LIKE"/>
    <property type="match status" value="1"/>
</dbReference>
<dbReference type="SUPFAM" id="SSF50630">
    <property type="entry name" value="Acid proteases"/>
    <property type="match status" value="1"/>
</dbReference>
<feature type="compositionally biased region" description="Polar residues" evidence="8">
    <location>
        <begin position="25"/>
        <end position="41"/>
    </location>
</feature>
<evidence type="ECO:0000256" key="5">
    <source>
        <dbReference type="ARBA" id="ARBA00022759"/>
    </source>
</evidence>
<reference evidence="12 13" key="1">
    <citation type="submission" date="2023-02" db="EMBL/GenBank/DDBJ databases">
        <title>LHISI_Scaffold_Assembly.</title>
        <authorList>
            <person name="Stuart O.P."/>
            <person name="Cleave R."/>
            <person name="Magrath M.J.L."/>
            <person name="Mikheyev A.S."/>
        </authorList>
    </citation>
    <scope>NUCLEOTIDE SEQUENCE [LARGE SCALE GENOMIC DNA]</scope>
    <source>
        <strain evidence="12">Daus_M_001</strain>
        <tissue evidence="12">Leg muscle</tissue>
    </source>
</reference>
<name>A0ABQ9GQQ1_9NEOP</name>
<evidence type="ECO:0000256" key="6">
    <source>
        <dbReference type="ARBA" id="ARBA00022801"/>
    </source>
</evidence>
<sequence>MQTQQNVREGDKQGHIERHLPLYPGNQQNQTRGGFSQNNNGHPKRPKVLLGRGRGQRIRRHRLEHEERLGQQGERSEEERSPRSPTSYDTPVSRAAHSFSFASKQQNRNGTVHGNQTPQSAGASYNQRHTAYLLPQPGGYFDRRNRLTHECHRLCRHRLRSTGEKRVRRMQLRVVILRETDREFLLDNTAEGDVMQETLCPELKLTVCGLSVLCLLDSGAEKSSVAEAFISDICATGYKLPVVPISRLRIIGATTKSSPMGLGSTERILALVIEDLTRTVILGIDFLTCYKIILDFGGLFVRTADRESRTVGTPDCWRWSDQFVCHLQVADATSWPLFCGITVTLGEECSVDDILVTSATFEEHLKHLQTVLNKLTAAGMTVKLRKSLFCREEVPFLGHVLTPEGIRTAPDKLAAITEFPMPRNVRKLREFLGVVCFYRSYSDKVVQVCAPLCRCVHHCAGVCTVVQVCASLFELLRKAVTWKWTEEKQQAFEVVRELSLSYPVQGDTHYLYTGASSYALGVKLAQLSSDDIEKTVAMASRTLHKVENNYTENEKEMLGVVWALQHFRNLLLGERIVLQTDHQALICLHTGKIFSSRLTRWSLLIQEFNLGFQHIKGSENVAADYLSRIPDGAPEVENKNPNEFFVARSATQPELSSLPQEIFANVLQDQKADHFYSRVLKKLEEVTAEHPLGNSFCTSSDGVLFQRGLHQNEFETERKIVLPEKLQELLIIGTHELDGHLGIRKTYRALGRQFFWKRMLQKVTVTDNGSCVPYALTSQILVAAETPQKYNETRNATRPHAPPPTPTPQEALHHSASKRFTRELQEDTASLNAVPRGPALYVSGRLSKLRKEEGLGEEGMGRKRPWLLLRTHPSDFGKPRSGWPDREWSPYPPEWESSELPLRHLARLRAPLTAKESTGPPPSTTIMIDHDSSLAIEGDIPFRLGFQCRVEVCPQLWTRGLVGVVVSFQCCFDDAKHFYGVGEGALAMRGKAVEEGGRGSSVVGDAARINLVGRTTLHAASPRMSTQIETVAPMYRRDDVTDTPNTRARLKGGRWVSEETGDPRENPRTSDIVRYDSHMRKSGAFNALEQRTRHTIVALSACSPGQLRPLTAARRVDAGNAAGFDLGRANIHRRRRFTASRHEGRGEEDKPFQECPWSLFKCYLPIVTLGSLRYAVLPDMKATRRPEQRAALCCINHFPKQSRNGEILNKLDNPPRNAKLNSTYLPRHSQSESRGEAREGVGREERTGVRTTCSRSRRETIGLGRLPPSLGCERGGLCSSFGWHGNYTDNKTRPCGHPKGAEFNRQQSINECKTVKRVGALTSKNTPIESKQWNRSIVML</sequence>
<dbReference type="Gene3D" id="1.10.340.70">
    <property type="match status" value="1"/>
</dbReference>
<dbReference type="CDD" id="cd00303">
    <property type="entry name" value="retropepsin_like"/>
    <property type="match status" value="1"/>
</dbReference>
<evidence type="ECO:0000259" key="11">
    <source>
        <dbReference type="Pfam" id="PF17921"/>
    </source>
</evidence>
<dbReference type="EMBL" id="JARBHB010000010">
    <property type="protein sequence ID" value="KAJ8874333.1"/>
    <property type="molecule type" value="Genomic_DNA"/>
</dbReference>
<evidence type="ECO:0000313" key="13">
    <source>
        <dbReference type="Proteomes" id="UP001159363"/>
    </source>
</evidence>
<feature type="compositionally biased region" description="Basic and acidic residues" evidence="8">
    <location>
        <begin position="1229"/>
        <end position="1248"/>
    </location>
</feature>
<evidence type="ECO:0000256" key="4">
    <source>
        <dbReference type="ARBA" id="ARBA00022722"/>
    </source>
</evidence>
<dbReference type="InterPro" id="IPR041373">
    <property type="entry name" value="RT_RNaseH"/>
</dbReference>
<feature type="domain" description="Integrase zinc-binding" evidence="11">
    <location>
        <begin position="723"/>
        <end position="763"/>
    </location>
</feature>
<evidence type="ECO:0000259" key="10">
    <source>
        <dbReference type="Pfam" id="PF17917"/>
    </source>
</evidence>
<accession>A0ABQ9GQQ1</accession>
<dbReference type="InterPro" id="IPR050951">
    <property type="entry name" value="Retrovirus_Pol_polyprotein"/>
</dbReference>
<evidence type="ECO:0000313" key="12">
    <source>
        <dbReference type="EMBL" id="KAJ8874333.1"/>
    </source>
</evidence>
<feature type="domain" description="Reverse transcriptase RNase H-like" evidence="10">
    <location>
        <begin position="509"/>
        <end position="608"/>
    </location>
</feature>
<feature type="compositionally biased region" description="Basic and acidic residues" evidence="8">
    <location>
        <begin position="63"/>
        <end position="82"/>
    </location>
</feature>
<dbReference type="InterPro" id="IPR000477">
    <property type="entry name" value="RT_dom"/>
</dbReference>
<dbReference type="InterPro" id="IPR041588">
    <property type="entry name" value="Integrase_H2C2"/>
</dbReference>
<dbReference type="Pfam" id="PF17921">
    <property type="entry name" value="Integrase_H2C2"/>
    <property type="match status" value="1"/>
</dbReference>
<evidence type="ECO:0000256" key="1">
    <source>
        <dbReference type="ARBA" id="ARBA00012493"/>
    </source>
</evidence>
<dbReference type="PROSITE" id="PS00141">
    <property type="entry name" value="ASP_PROTEASE"/>
    <property type="match status" value="1"/>
</dbReference>
<organism evidence="12 13">
    <name type="scientific">Dryococelus australis</name>
    <dbReference type="NCBI Taxonomy" id="614101"/>
    <lineage>
        <taxon>Eukaryota</taxon>
        <taxon>Metazoa</taxon>
        <taxon>Ecdysozoa</taxon>
        <taxon>Arthropoda</taxon>
        <taxon>Hexapoda</taxon>
        <taxon>Insecta</taxon>
        <taxon>Pterygota</taxon>
        <taxon>Neoptera</taxon>
        <taxon>Polyneoptera</taxon>
        <taxon>Phasmatodea</taxon>
        <taxon>Verophasmatodea</taxon>
        <taxon>Anareolatae</taxon>
        <taxon>Phasmatidae</taxon>
        <taxon>Eurycanthinae</taxon>
        <taxon>Dryococelus</taxon>
    </lineage>
</organism>
<keyword evidence="13" id="KW-1185">Reference proteome</keyword>
<keyword evidence="6" id="KW-0378">Hydrolase</keyword>
<feature type="region of interest" description="Disordered" evidence="8">
    <location>
        <begin position="791"/>
        <end position="815"/>
    </location>
</feature>
<gene>
    <name evidence="12" type="ORF">PR048_025179</name>
</gene>
<feature type="region of interest" description="Disordered" evidence="8">
    <location>
        <begin position="1205"/>
        <end position="1256"/>
    </location>
</feature>
<keyword evidence="3" id="KW-0548">Nucleotidyltransferase</keyword>